<dbReference type="AlphaFoldDB" id="A0A0C3GQB0"/>
<dbReference type="HOGENOM" id="CLU_059039_0_0_1"/>
<protein>
    <submittedName>
        <fullName evidence="2">Uncharacterized protein</fullName>
    </submittedName>
</protein>
<feature type="transmembrane region" description="Helical" evidence="1">
    <location>
        <begin position="278"/>
        <end position="296"/>
    </location>
</feature>
<proteinExistence type="predicted"/>
<reference evidence="3" key="2">
    <citation type="submission" date="2015-01" db="EMBL/GenBank/DDBJ databases">
        <title>Evolutionary Origins and Diversification of the Mycorrhizal Mutualists.</title>
        <authorList>
            <consortium name="DOE Joint Genome Institute"/>
            <consortium name="Mycorrhizal Genomics Consortium"/>
            <person name="Kohler A."/>
            <person name="Kuo A."/>
            <person name="Nagy L.G."/>
            <person name="Floudas D."/>
            <person name="Copeland A."/>
            <person name="Barry K.W."/>
            <person name="Cichocki N."/>
            <person name="Veneault-Fourrey C."/>
            <person name="LaButti K."/>
            <person name="Lindquist E.A."/>
            <person name="Lipzen A."/>
            <person name="Lundell T."/>
            <person name="Morin E."/>
            <person name="Murat C."/>
            <person name="Riley R."/>
            <person name="Ohm R."/>
            <person name="Sun H."/>
            <person name="Tunlid A."/>
            <person name="Henrissat B."/>
            <person name="Grigoriev I.V."/>
            <person name="Hibbett D.S."/>
            <person name="Martin F."/>
        </authorList>
    </citation>
    <scope>NUCLEOTIDE SEQUENCE [LARGE SCALE GENOMIC DNA]</scope>
    <source>
        <strain evidence="3">Zn</strain>
    </source>
</reference>
<dbReference type="Proteomes" id="UP000054321">
    <property type="component" value="Unassembled WGS sequence"/>
</dbReference>
<dbReference type="InParanoid" id="A0A0C3GQB0"/>
<evidence type="ECO:0000313" key="3">
    <source>
        <dbReference type="Proteomes" id="UP000054321"/>
    </source>
</evidence>
<evidence type="ECO:0000256" key="1">
    <source>
        <dbReference type="SAM" id="Phobius"/>
    </source>
</evidence>
<keyword evidence="3" id="KW-1185">Reference proteome</keyword>
<keyword evidence="1" id="KW-0812">Transmembrane</keyword>
<sequence>MPTATSLSAYSLINNGPLTTTFTAPASCSTAYETFIAPASYPSLFEWEAQCGWLPPADCNPSGSAIRSIDSSAEGGNPTAGNIIVYYSPGLVCPSGWATVGAAAKLNPTSTSISGAFNLSGAIPTGGNFEFFDPYLDIFVAALDPSETAVRARELIILSSSYMNADGACYSVLPSSTFTPTAGCQRILPGSDLSAVFGTWTMGGETITGNLETITGLIPISTRTTSFAPTEATTLVGVAANDMFILVHQASDTASTASTASSPSKTNAAVSMRGNKNGLGIVAIVYCLALALGALLV</sequence>
<evidence type="ECO:0000313" key="2">
    <source>
        <dbReference type="EMBL" id="KIM92676.1"/>
    </source>
</evidence>
<gene>
    <name evidence="2" type="ORF">OIDMADRAFT_185076</name>
</gene>
<name>A0A0C3GQB0_OIDMZ</name>
<dbReference type="OrthoDB" id="5429716at2759"/>
<accession>A0A0C3GQB0</accession>
<keyword evidence="1" id="KW-1133">Transmembrane helix</keyword>
<reference evidence="2 3" key="1">
    <citation type="submission" date="2014-04" db="EMBL/GenBank/DDBJ databases">
        <authorList>
            <consortium name="DOE Joint Genome Institute"/>
            <person name="Kuo A."/>
            <person name="Martino E."/>
            <person name="Perotto S."/>
            <person name="Kohler A."/>
            <person name="Nagy L.G."/>
            <person name="Floudas D."/>
            <person name="Copeland A."/>
            <person name="Barry K.W."/>
            <person name="Cichocki N."/>
            <person name="Veneault-Fourrey C."/>
            <person name="LaButti K."/>
            <person name="Lindquist E.A."/>
            <person name="Lipzen A."/>
            <person name="Lundell T."/>
            <person name="Morin E."/>
            <person name="Murat C."/>
            <person name="Sun H."/>
            <person name="Tunlid A."/>
            <person name="Henrissat B."/>
            <person name="Grigoriev I.V."/>
            <person name="Hibbett D.S."/>
            <person name="Martin F."/>
            <person name="Nordberg H.P."/>
            <person name="Cantor M.N."/>
            <person name="Hua S.X."/>
        </authorList>
    </citation>
    <scope>NUCLEOTIDE SEQUENCE [LARGE SCALE GENOMIC DNA]</scope>
    <source>
        <strain evidence="2 3">Zn</strain>
    </source>
</reference>
<keyword evidence="1" id="KW-0472">Membrane</keyword>
<organism evidence="2 3">
    <name type="scientific">Oidiodendron maius (strain Zn)</name>
    <dbReference type="NCBI Taxonomy" id="913774"/>
    <lineage>
        <taxon>Eukaryota</taxon>
        <taxon>Fungi</taxon>
        <taxon>Dikarya</taxon>
        <taxon>Ascomycota</taxon>
        <taxon>Pezizomycotina</taxon>
        <taxon>Leotiomycetes</taxon>
        <taxon>Leotiomycetes incertae sedis</taxon>
        <taxon>Myxotrichaceae</taxon>
        <taxon>Oidiodendron</taxon>
    </lineage>
</organism>
<dbReference type="EMBL" id="KN832910">
    <property type="protein sequence ID" value="KIM92676.1"/>
    <property type="molecule type" value="Genomic_DNA"/>
</dbReference>